<reference evidence="1" key="1">
    <citation type="submission" date="2015-07" db="EMBL/GenBank/DDBJ databases">
        <title>Elucidating the P. pachyrhizi secretome and potential effectors.</title>
        <authorList>
            <person name="de Carvalho M.C.C.G."/>
            <person name="Nascimento L.C."/>
            <person name="Darben L.M."/>
            <person name="Polizel-Podanosqui A.M."/>
            <person name="Lopes-Caitar V.S."/>
            <person name="Rocha C.S."/>
            <person name="Qi M."/>
            <person name="Carazolle M."/>
            <person name="Kuwahara M.K."/>
            <person name="Pereira G.A.G."/>
            <person name="Abdelnoor R.V."/>
            <person name="Whitham S.A."/>
            <person name="Marcelino-Guimaraes F.C."/>
        </authorList>
    </citation>
    <scope>NUCLEOTIDE SEQUENCE</scope>
</reference>
<sequence length="46" mass="5229">MMGSAFFQISLGFGSGFVESFFFCDKQQSLRRDWVDIVMGLSGYVH</sequence>
<accession>A0A0S1MIM7</accession>
<name>A0A0S1MIM7_PHAPC</name>
<evidence type="ECO:0000313" key="1">
    <source>
        <dbReference type="EMBL" id="ALL40742.1"/>
    </source>
</evidence>
<proteinExistence type="evidence at transcript level"/>
<dbReference type="EMBL" id="KT246651">
    <property type="protein sequence ID" value="ALL40742.1"/>
    <property type="molecule type" value="mRNA"/>
</dbReference>
<protein>
    <submittedName>
        <fullName evidence="1">Uncharacterized protein</fullName>
    </submittedName>
</protein>
<dbReference type="AlphaFoldDB" id="A0A0S1MIM7"/>
<organism evidence="1">
    <name type="scientific">Phakopsora pachyrhizi</name>
    <name type="common">Asian soybean rust disease fungus</name>
    <dbReference type="NCBI Taxonomy" id="170000"/>
    <lineage>
        <taxon>Eukaryota</taxon>
        <taxon>Fungi</taxon>
        <taxon>Dikarya</taxon>
        <taxon>Basidiomycota</taxon>
        <taxon>Pucciniomycotina</taxon>
        <taxon>Pucciniomycetes</taxon>
        <taxon>Pucciniales</taxon>
        <taxon>Phakopsoraceae</taxon>
        <taxon>Phakopsora</taxon>
    </lineage>
</organism>